<dbReference type="AlphaFoldDB" id="G0PAY3"/>
<keyword evidence="1" id="KW-0472">Membrane</keyword>
<gene>
    <name evidence="2" type="ORF">CAEBREN_07277</name>
</gene>
<evidence type="ECO:0000313" key="3">
    <source>
        <dbReference type="Proteomes" id="UP000008068"/>
    </source>
</evidence>
<organism evidence="3">
    <name type="scientific">Caenorhabditis brenneri</name>
    <name type="common">Nematode worm</name>
    <dbReference type="NCBI Taxonomy" id="135651"/>
    <lineage>
        <taxon>Eukaryota</taxon>
        <taxon>Metazoa</taxon>
        <taxon>Ecdysozoa</taxon>
        <taxon>Nematoda</taxon>
        <taxon>Chromadorea</taxon>
        <taxon>Rhabditida</taxon>
        <taxon>Rhabditina</taxon>
        <taxon>Rhabditomorpha</taxon>
        <taxon>Rhabditoidea</taxon>
        <taxon>Rhabditidae</taxon>
        <taxon>Peloderinae</taxon>
        <taxon>Caenorhabditis</taxon>
    </lineage>
</organism>
<keyword evidence="1" id="KW-0812">Transmembrane</keyword>
<feature type="transmembrane region" description="Helical" evidence="1">
    <location>
        <begin position="79"/>
        <end position="98"/>
    </location>
</feature>
<feature type="transmembrane region" description="Helical" evidence="1">
    <location>
        <begin position="12"/>
        <end position="32"/>
    </location>
</feature>
<protein>
    <submittedName>
        <fullName evidence="2">Uncharacterized protein</fullName>
    </submittedName>
</protein>
<dbReference type="HOGENOM" id="CLU_2148055_0_0_1"/>
<dbReference type="InParanoid" id="G0PAY3"/>
<sequence>MKLPQQKYNRLIYLCQLLNVVITPISALWILIMHPEYLVYKSNILTACGFILGILLFLRLCKWCCICDLEKRIKSPKDLSFGFGLLFVNGFILQIRMFTENKDEGSIVVSEF</sequence>
<accession>G0PAY3</accession>
<keyword evidence="3" id="KW-1185">Reference proteome</keyword>
<reference evidence="3" key="1">
    <citation type="submission" date="2011-07" db="EMBL/GenBank/DDBJ databases">
        <authorList>
            <consortium name="Caenorhabditis brenneri Sequencing and Analysis Consortium"/>
            <person name="Wilson R.K."/>
        </authorList>
    </citation>
    <scope>NUCLEOTIDE SEQUENCE [LARGE SCALE GENOMIC DNA]</scope>
    <source>
        <strain evidence="3">PB2801</strain>
    </source>
</reference>
<name>G0PAY3_CAEBE</name>
<evidence type="ECO:0000313" key="2">
    <source>
        <dbReference type="EMBL" id="EGT50053.1"/>
    </source>
</evidence>
<dbReference type="Proteomes" id="UP000008068">
    <property type="component" value="Unassembled WGS sequence"/>
</dbReference>
<keyword evidence="1" id="KW-1133">Transmembrane helix</keyword>
<dbReference type="EMBL" id="GL380195">
    <property type="protein sequence ID" value="EGT50053.1"/>
    <property type="molecule type" value="Genomic_DNA"/>
</dbReference>
<evidence type="ECO:0000256" key="1">
    <source>
        <dbReference type="SAM" id="Phobius"/>
    </source>
</evidence>
<proteinExistence type="predicted"/>
<feature type="transmembrane region" description="Helical" evidence="1">
    <location>
        <begin position="38"/>
        <end position="58"/>
    </location>
</feature>